<dbReference type="PANTHER" id="PTHR45496">
    <property type="entry name" value="CHAPERONE DNAJ-DOMAIN SUPERFAMILY PROTEIN"/>
    <property type="match status" value="1"/>
</dbReference>
<dbReference type="PANTHER" id="PTHR45496:SF12">
    <property type="entry name" value="J DOMAIN-CONTAINING PROTEIN"/>
    <property type="match status" value="1"/>
</dbReference>
<dbReference type="InterPro" id="IPR053052">
    <property type="entry name" value="Imprinting_Balance_Reg"/>
</dbReference>
<sequence length="256" mass="29046">MNTNFSFTQKASNFGFNPPQDHDRTTRKKAANDQWSETHFLRVGRDGNELKTGHFKQENGGENEPEKENETVSFWTVCPYCYHMYEYESKYEECCLLCQHCGRGFHGLAVEAPPESFLANGNVRGYHLGYGLFPLGYSGDNGFLSNKKQGGEKQVVVEISDDSEGEKEGVGMENKGCECEVKTGGTGKGWMRRVKAVARNPKKLMGRGIKQKGMVEKMHVMEMNEEFWKEVDKKEDDGLEFFEGDDDIFVGLRDIC</sequence>
<dbReference type="AlphaFoldDB" id="A0A9W7IEW1"/>
<accession>A0A9W7IEW1</accession>
<keyword evidence="3" id="KW-1185">Reference proteome</keyword>
<feature type="compositionally biased region" description="Polar residues" evidence="1">
    <location>
        <begin position="1"/>
        <end position="15"/>
    </location>
</feature>
<reference evidence="2" key="1">
    <citation type="submission" date="2023-05" db="EMBL/GenBank/DDBJ databases">
        <title>Genome and transcriptome analyses reveal genes involved in the formation of fine ridges on petal epidermal cells in Hibiscus trionum.</title>
        <authorList>
            <person name="Koshimizu S."/>
            <person name="Masuda S."/>
            <person name="Ishii T."/>
            <person name="Shirasu K."/>
            <person name="Hoshino A."/>
            <person name="Arita M."/>
        </authorList>
    </citation>
    <scope>NUCLEOTIDE SEQUENCE</scope>
    <source>
        <strain evidence="2">Hamamatsu line</strain>
    </source>
</reference>
<organism evidence="2 3">
    <name type="scientific">Hibiscus trionum</name>
    <name type="common">Flower of an hour</name>
    <dbReference type="NCBI Taxonomy" id="183268"/>
    <lineage>
        <taxon>Eukaryota</taxon>
        <taxon>Viridiplantae</taxon>
        <taxon>Streptophyta</taxon>
        <taxon>Embryophyta</taxon>
        <taxon>Tracheophyta</taxon>
        <taxon>Spermatophyta</taxon>
        <taxon>Magnoliopsida</taxon>
        <taxon>eudicotyledons</taxon>
        <taxon>Gunneridae</taxon>
        <taxon>Pentapetalae</taxon>
        <taxon>rosids</taxon>
        <taxon>malvids</taxon>
        <taxon>Malvales</taxon>
        <taxon>Malvaceae</taxon>
        <taxon>Malvoideae</taxon>
        <taxon>Hibiscus</taxon>
    </lineage>
</organism>
<comment type="caution">
    <text evidence="2">The sequence shown here is derived from an EMBL/GenBank/DDBJ whole genome shotgun (WGS) entry which is preliminary data.</text>
</comment>
<dbReference type="OrthoDB" id="977640at2759"/>
<name>A0A9W7IEW1_HIBTR</name>
<dbReference type="EMBL" id="BSYR01000025">
    <property type="protein sequence ID" value="GMI94123.1"/>
    <property type="molecule type" value="Genomic_DNA"/>
</dbReference>
<evidence type="ECO:0000256" key="1">
    <source>
        <dbReference type="SAM" id="MobiDB-lite"/>
    </source>
</evidence>
<feature type="region of interest" description="Disordered" evidence="1">
    <location>
        <begin position="1"/>
        <end position="32"/>
    </location>
</feature>
<gene>
    <name evidence="2" type="ORF">HRI_003081600</name>
</gene>
<evidence type="ECO:0000313" key="2">
    <source>
        <dbReference type="EMBL" id="GMI94123.1"/>
    </source>
</evidence>
<evidence type="ECO:0000313" key="3">
    <source>
        <dbReference type="Proteomes" id="UP001165190"/>
    </source>
</evidence>
<dbReference type="Proteomes" id="UP001165190">
    <property type="component" value="Unassembled WGS sequence"/>
</dbReference>
<proteinExistence type="predicted"/>
<protein>
    <submittedName>
        <fullName evidence="2">Uncharacterized protein</fullName>
    </submittedName>
</protein>